<dbReference type="PROSITE" id="PS51257">
    <property type="entry name" value="PROKAR_LIPOPROTEIN"/>
    <property type="match status" value="1"/>
</dbReference>
<evidence type="ECO:0000256" key="1">
    <source>
        <dbReference type="SAM" id="SignalP"/>
    </source>
</evidence>
<organism evidence="3 4">
    <name type="scientific">Polaromonas jejuensis</name>
    <dbReference type="NCBI Taxonomy" id="457502"/>
    <lineage>
        <taxon>Bacteria</taxon>
        <taxon>Pseudomonadati</taxon>
        <taxon>Pseudomonadota</taxon>
        <taxon>Betaproteobacteria</taxon>
        <taxon>Burkholderiales</taxon>
        <taxon>Comamonadaceae</taxon>
        <taxon>Polaromonas</taxon>
    </lineage>
</organism>
<keyword evidence="3" id="KW-0378">Hydrolase</keyword>
<sequence>MKVAGVAFLLFCAIALSGCGSRGLATGAVEQPAKVGYAPVNGLRIYFEIHGTANPERPPLVLLHGGGDTIKTSFGRILPELARDRQIIAFEQQGYGHTADIADRPFSFEQSADDTAALLNYLHVEKADLFGFSNGGTIALQVAIRHPEVVRKLVLASALAKRDGAYPWLWEAMAKATLENMPRELQEEYLKVAPQPENIRMFHDKAAQRVRDFKDIPADAIRGITAPTLVIVGDADVIRPEHAVEMFRALPQAQLAVLPGTDHMKVTARTEWLVPMISAFLDAPAAK</sequence>
<dbReference type="InterPro" id="IPR050471">
    <property type="entry name" value="AB_hydrolase"/>
</dbReference>
<keyword evidence="1" id="KW-0732">Signal</keyword>
<accession>A0ABW0Q3H6</accession>
<gene>
    <name evidence="3" type="ORF">ACFPP7_00550</name>
</gene>
<evidence type="ECO:0000313" key="3">
    <source>
        <dbReference type="EMBL" id="MFC5519406.1"/>
    </source>
</evidence>
<dbReference type="PANTHER" id="PTHR43433">
    <property type="entry name" value="HYDROLASE, ALPHA/BETA FOLD FAMILY PROTEIN"/>
    <property type="match status" value="1"/>
</dbReference>
<feature type="domain" description="AB hydrolase-1" evidence="2">
    <location>
        <begin position="58"/>
        <end position="198"/>
    </location>
</feature>
<dbReference type="RefSeq" id="WP_068831657.1">
    <property type="nucleotide sequence ID" value="NZ_JBHSMX010000003.1"/>
</dbReference>
<proteinExistence type="predicted"/>
<name>A0ABW0Q3H6_9BURK</name>
<protein>
    <submittedName>
        <fullName evidence="3">Alpha/beta fold hydrolase</fullName>
    </submittedName>
</protein>
<dbReference type="EMBL" id="JBHSMX010000003">
    <property type="protein sequence ID" value="MFC5519406.1"/>
    <property type="molecule type" value="Genomic_DNA"/>
</dbReference>
<dbReference type="SUPFAM" id="SSF53474">
    <property type="entry name" value="alpha/beta-Hydrolases"/>
    <property type="match status" value="1"/>
</dbReference>
<dbReference type="GO" id="GO:0016787">
    <property type="term" value="F:hydrolase activity"/>
    <property type="evidence" value="ECO:0007669"/>
    <property type="project" value="UniProtKB-KW"/>
</dbReference>
<keyword evidence="4" id="KW-1185">Reference proteome</keyword>
<feature type="chain" id="PRO_5047421777" evidence="1">
    <location>
        <begin position="18"/>
        <end position="287"/>
    </location>
</feature>
<dbReference type="Gene3D" id="3.40.50.1820">
    <property type="entry name" value="alpha/beta hydrolase"/>
    <property type="match status" value="1"/>
</dbReference>
<dbReference type="InterPro" id="IPR029058">
    <property type="entry name" value="AB_hydrolase_fold"/>
</dbReference>
<dbReference type="Proteomes" id="UP001596084">
    <property type="component" value="Unassembled WGS sequence"/>
</dbReference>
<dbReference type="PANTHER" id="PTHR43433:SF5">
    <property type="entry name" value="AB HYDROLASE-1 DOMAIN-CONTAINING PROTEIN"/>
    <property type="match status" value="1"/>
</dbReference>
<comment type="caution">
    <text evidence="3">The sequence shown here is derived from an EMBL/GenBank/DDBJ whole genome shotgun (WGS) entry which is preliminary data.</text>
</comment>
<dbReference type="PRINTS" id="PR00111">
    <property type="entry name" value="ABHYDROLASE"/>
</dbReference>
<dbReference type="Pfam" id="PF00561">
    <property type="entry name" value="Abhydrolase_1"/>
    <property type="match status" value="1"/>
</dbReference>
<dbReference type="InterPro" id="IPR000073">
    <property type="entry name" value="AB_hydrolase_1"/>
</dbReference>
<evidence type="ECO:0000313" key="4">
    <source>
        <dbReference type="Proteomes" id="UP001596084"/>
    </source>
</evidence>
<reference evidence="4" key="1">
    <citation type="journal article" date="2019" name="Int. J. Syst. Evol. Microbiol.">
        <title>The Global Catalogue of Microorganisms (GCM) 10K type strain sequencing project: providing services to taxonomists for standard genome sequencing and annotation.</title>
        <authorList>
            <consortium name="The Broad Institute Genomics Platform"/>
            <consortium name="The Broad Institute Genome Sequencing Center for Infectious Disease"/>
            <person name="Wu L."/>
            <person name="Ma J."/>
        </authorList>
    </citation>
    <scope>NUCLEOTIDE SEQUENCE [LARGE SCALE GENOMIC DNA]</scope>
    <source>
        <strain evidence="4">CGMCC 4.7277</strain>
    </source>
</reference>
<feature type="signal peptide" evidence="1">
    <location>
        <begin position="1"/>
        <end position="17"/>
    </location>
</feature>
<evidence type="ECO:0000259" key="2">
    <source>
        <dbReference type="Pfam" id="PF00561"/>
    </source>
</evidence>